<organism evidence="1 2">
    <name type="scientific">Suillus plorans</name>
    <dbReference type="NCBI Taxonomy" id="116603"/>
    <lineage>
        <taxon>Eukaryota</taxon>
        <taxon>Fungi</taxon>
        <taxon>Dikarya</taxon>
        <taxon>Basidiomycota</taxon>
        <taxon>Agaricomycotina</taxon>
        <taxon>Agaricomycetes</taxon>
        <taxon>Agaricomycetidae</taxon>
        <taxon>Boletales</taxon>
        <taxon>Suillineae</taxon>
        <taxon>Suillaceae</taxon>
        <taxon>Suillus</taxon>
    </lineage>
</organism>
<feature type="non-terminal residue" evidence="1">
    <location>
        <position position="1"/>
    </location>
</feature>
<reference evidence="1" key="1">
    <citation type="journal article" date="2020" name="New Phytol.">
        <title>Comparative genomics reveals dynamic genome evolution in host specialist ectomycorrhizal fungi.</title>
        <authorList>
            <person name="Lofgren L.A."/>
            <person name="Nguyen N.H."/>
            <person name="Vilgalys R."/>
            <person name="Ruytinx J."/>
            <person name="Liao H.L."/>
            <person name="Branco S."/>
            <person name="Kuo A."/>
            <person name="LaButti K."/>
            <person name="Lipzen A."/>
            <person name="Andreopoulos W."/>
            <person name="Pangilinan J."/>
            <person name="Riley R."/>
            <person name="Hundley H."/>
            <person name="Na H."/>
            <person name="Barry K."/>
            <person name="Grigoriev I.V."/>
            <person name="Stajich J.E."/>
            <person name="Kennedy P.G."/>
        </authorList>
    </citation>
    <scope>NUCLEOTIDE SEQUENCE</scope>
    <source>
        <strain evidence="1">S12</strain>
    </source>
</reference>
<comment type="caution">
    <text evidence="1">The sequence shown here is derived from an EMBL/GenBank/DDBJ whole genome shotgun (WGS) entry which is preliminary data.</text>
</comment>
<accession>A0A9P7J494</accession>
<proteinExistence type="predicted"/>
<evidence type="ECO:0000313" key="2">
    <source>
        <dbReference type="Proteomes" id="UP000719766"/>
    </source>
</evidence>
<dbReference type="RefSeq" id="XP_041165507.1">
    <property type="nucleotide sequence ID" value="XM_041297226.1"/>
</dbReference>
<dbReference type="Proteomes" id="UP000719766">
    <property type="component" value="Unassembled WGS sequence"/>
</dbReference>
<dbReference type="EMBL" id="JABBWE010000006">
    <property type="protein sequence ID" value="KAG1802315.1"/>
    <property type="molecule type" value="Genomic_DNA"/>
</dbReference>
<sequence>DKEKKGTALKTPLRLNKATGKESSAQLAFSESNWGTFTRDYYLSLLRHGPKYTADTIIMARPFMKDSSSDGSIKGSNVEEGVAASGERAIVMCVAWLQAVGQARPGQNRPGQARPKVMA</sequence>
<gene>
    <name evidence="1" type="ORF">HD556DRAFT_1228471</name>
</gene>
<name>A0A9P7J494_9AGAM</name>
<dbReference type="GeneID" id="64590990"/>
<dbReference type="AlphaFoldDB" id="A0A9P7J494"/>
<protein>
    <submittedName>
        <fullName evidence="1">Uncharacterized protein</fullName>
    </submittedName>
</protein>
<keyword evidence="2" id="KW-1185">Reference proteome</keyword>
<dbReference type="OrthoDB" id="2690833at2759"/>
<evidence type="ECO:0000313" key="1">
    <source>
        <dbReference type="EMBL" id="KAG1802315.1"/>
    </source>
</evidence>